<keyword evidence="1" id="KW-0223">Dioxygenase</keyword>
<keyword evidence="2" id="KW-1185">Reference proteome</keyword>
<organism evidence="1 2">
    <name type="scientific">Micromonospora viridifaciens</name>
    <dbReference type="NCBI Taxonomy" id="1881"/>
    <lineage>
        <taxon>Bacteria</taxon>
        <taxon>Bacillati</taxon>
        <taxon>Actinomycetota</taxon>
        <taxon>Actinomycetes</taxon>
        <taxon>Micromonosporales</taxon>
        <taxon>Micromonosporaceae</taxon>
        <taxon>Micromonospora</taxon>
    </lineage>
</organism>
<evidence type="ECO:0000313" key="2">
    <source>
        <dbReference type="Proteomes" id="UP000198242"/>
    </source>
</evidence>
<gene>
    <name evidence="1" type="ORF">GA0074695_2765</name>
</gene>
<dbReference type="PANTHER" id="PTHR10138">
    <property type="entry name" value="TRYPTOPHAN 2,3-DIOXYGENASE"/>
    <property type="match status" value="1"/>
</dbReference>
<proteinExistence type="predicted"/>
<reference evidence="2" key="1">
    <citation type="submission" date="2016-06" db="EMBL/GenBank/DDBJ databases">
        <authorList>
            <person name="Varghese N."/>
            <person name="Submissions Spin"/>
        </authorList>
    </citation>
    <scope>NUCLEOTIDE SEQUENCE [LARGE SCALE GENOMIC DNA]</scope>
    <source>
        <strain evidence="2">DSM 43909</strain>
    </source>
</reference>
<sequence length="257" mass="28817">MTLHHDQRAEPIMVVPASAAADYKSFLHLDELMAATEQVPDHPDGRFFVLVHQAFEVWFELIVHELVAARAALLADAVPDALHRLRRVVAVDRLLVSQLDTLATITPAGFAGLRPHLGTASGFQSVRFRDIEYLSGLRRRGHAGVTSRGSADAARLDRRLREPSIGDAFRALLRRRGVGDPVRLLHSGRPDSDLLALAEALLDHDEAWALWRSRHAIAVERLIGHKRGTGGSTGVEYLRSRRDERFFPELWEMRTRL</sequence>
<dbReference type="Pfam" id="PF03301">
    <property type="entry name" value="Trp_dioxygenase"/>
    <property type="match status" value="2"/>
</dbReference>
<dbReference type="SUPFAM" id="SSF140959">
    <property type="entry name" value="Indolic compounds 2,3-dioxygenase-like"/>
    <property type="match status" value="1"/>
</dbReference>
<dbReference type="OrthoDB" id="9776847at2"/>
<dbReference type="EMBL" id="LT607411">
    <property type="protein sequence ID" value="SCE99873.1"/>
    <property type="molecule type" value="Genomic_DNA"/>
</dbReference>
<dbReference type="RefSeq" id="WP_089006608.1">
    <property type="nucleotide sequence ID" value="NZ_LT607411.1"/>
</dbReference>
<dbReference type="Proteomes" id="UP000198242">
    <property type="component" value="Chromosome I"/>
</dbReference>
<name>A0A1C4WUP3_MICVI</name>
<evidence type="ECO:0000313" key="1">
    <source>
        <dbReference type="EMBL" id="SCE99873.1"/>
    </source>
</evidence>
<dbReference type="InterPro" id="IPR004981">
    <property type="entry name" value="Trp_2_3_dOase"/>
</dbReference>
<dbReference type="GO" id="GO:0019441">
    <property type="term" value="P:L-tryptophan catabolic process to kynurenine"/>
    <property type="evidence" value="ECO:0007669"/>
    <property type="project" value="InterPro"/>
</dbReference>
<dbReference type="GO" id="GO:0046872">
    <property type="term" value="F:metal ion binding"/>
    <property type="evidence" value="ECO:0007669"/>
    <property type="project" value="InterPro"/>
</dbReference>
<accession>A0A1C4WUP3</accession>
<dbReference type="AlphaFoldDB" id="A0A1C4WUP3"/>
<dbReference type="GO" id="GO:0019442">
    <property type="term" value="P:L-tryptophan catabolic process to acetyl-CoA"/>
    <property type="evidence" value="ECO:0007669"/>
    <property type="project" value="TreeGrafter"/>
</dbReference>
<dbReference type="Gene3D" id="1.20.58.480">
    <property type="match status" value="1"/>
</dbReference>
<protein>
    <submittedName>
        <fullName evidence="1">Tryptophan 2,3-dioxygenase</fullName>
    </submittedName>
</protein>
<keyword evidence="1" id="KW-0560">Oxidoreductase</keyword>
<dbReference type="InterPro" id="IPR037217">
    <property type="entry name" value="Trp/Indoleamine_2_3_dOase-like"/>
</dbReference>
<dbReference type="PANTHER" id="PTHR10138:SF0">
    <property type="entry name" value="TRYPTOPHAN 2,3-DIOXYGENASE"/>
    <property type="match status" value="1"/>
</dbReference>
<dbReference type="GO" id="GO:0020037">
    <property type="term" value="F:heme binding"/>
    <property type="evidence" value="ECO:0007669"/>
    <property type="project" value="InterPro"/>
</dbReference>
<dbReference type="GO" id="GO:0004833">
    <property type="term" value="F:L-tryptophan 2,3-dioxygenase activity"/>
    <property type="evidence" value="ECO:0007669"/>
    <property type="project" value="InterPro"/>
</dbReference>